<keyword evidence="1" id="KW-0472">Membrane</keyword>
<evidence type="ECO:0000313" key="2">
    <source>
        <dbReference type="EMBL" id="SDN60613.1"/>
    </source>
</evidence>
<evidence type="ECO:0000256" key="1">
    <source>
        <dbReference type="SAM" id="Phobius"/>
    </source>
</evidence>
<keyword evidence="1" id="KW-1133">Transmembrane helix</keyword>
<gene>
    <name evidence="2" type="ORF">SAMN04487951_106173</name>
</gene>
<feature type="transmembrane region" description="Helical" evidence="1">
    <location>
        <begin position="120"/>
        <end position="146"/>
    </location>
</feature>
<evidence type="ECO:0000313" key="3">
    <source>
        <dbReference type="Proteomes" id="UP000199677"/>
    </source>
</evidence>
<protein>
    <submittedName>
        <fullName evidence="2">Uncharacterized protein</fullName>
    </submittedName>
</protein>
<proteinExistence type="predicted"/>
<dbReference type="AlphaFoldDB" id="A0A1H0CRW3"/>
<organism evidence="2 3">
    <name type="scientific">Vreelandella arcis</name>
    <dbReference type="NCBI Taxonomy" id="416873"/>
    <lineage>
        <taxon>Bacteria</taxon>
        <taxon>Pseudomonadati</taxon>
        <taxon>Pseudomonadota</taxon>
        <taxon>Gammaproteobacteria</taxon>
        <taxon>Oceanospirillales</taxon>
        <taxon>Halomonadaceae</taxon>
        <taxon>Vreelandella</taxon>
    </lineage>
</organism>
<name>A0A1H0CRW3_9GAMM</name>
<sequence>MISSTSALKSAVLVHSAPFYMCCHHRQSTGKNTYVVGITNNGGKVRNGINWGDEISKRTINCSFCPHRSITILGCVVHFQCRRWRLFTSLLGIFCRLIPKAIIRITICMCIDLLTQRCLYIVFTYVITLIQSFEYLQLLWLTSFFYQKISNLKKFAIDSLILENHLIYRWFYHPLRTEFPARNSNK</sequence>
<dbReference type="EMBL" id="FNII01000006">
    <property type="protein sequence ID" value="SDN60613.1"/>
    <property type="molecule type" value="Genomic_DNA"/>
</dbReference>
<dbReference type="Proteomes" id="UP000199677">
    <property type="component" value="Unassembled WGS sequence"/>
</dbReference>
<reference evidence="3" key="1">
    <citation type="submission" date="2016-10" db="EMBL/GenBank/DDBJ databases">
        <authorList>
            <person name="Varghese N."/>
            <person name="Submissions S."/>
        </authorList>
    </citation>
    <scope>NUCLEOTIDE SEQUENCE [LARGE SCALE GENOMIC DNA]</scope>
    <source>
        <strain evidence="3">CGMCC 1.6494</strain>
    </source>
</reference>
<accession>A0A1H0CRW3</accession>
<keyword evidence="3" id="KW-1185">Reference proteome</keyword>
<keyword evidence="1" id="KW-0812">Transmembrane</keyword>